<sequence>MKFIPAAARRPIFIRAVLVCAAVLCAVTAGCGSTGNGRARTDSDSQDDETPREFTGSFAGYEWTVPGGTVFVVGNRLVVENPAEGIALMLAPEAAAAAAQQFGDRFYAEAVVRPTAKGSGKNKNFGVACRIGKTASGEENFYYAGVNWNGRNQLGTALTPKGLQFGSLVSDTSVWSAVCSDQPYVIRCEYDGGTISGSFNGIPFNKSGKTSYTIKDGETISAGSFGIYTNGDSFELYSFKIGSLDTGRAALKLSSMNGDFITLKEDSTPFVLLNENNWNVRTGTDAAEFRVEAFDDAGTACDFSVSADGAAVRVERTETGFTMTPVAVGSAAVTVSNAADSSVRKLFRCTVSKGLTLTDTDYGSYAAFYPQPGTAGVYEDDVLSITFDGPPVLVEDAVYLYDAASGALVDTIRIGSETVEIPDGTGKTTSYLLKDFMVQIDGNTVYVKPHYGALENGGSYYVVIPDGAICGTVNGKPFTGFDREQKRWAFTTRAAYVPVNAAALKVGTSVAADYRTLQAALNVAADGAVVSLEAGTYREIICYKGGKNVTVAGPAGNARGAGCEIVGINCNAYNGGTHGRAAFYWSGSDLTLKNLTIRNAYDRNIGGTAQSEALFFANGAGKKLAAYNCSFKGFQDTIQTTGKNWFYDCHIEGDTDFIWGYADVALFEKCDIVMLDTSKDAVPASASYVFETRVGSLSSALVPKGYVLLNCTVQAAHGGGNWFGRRATAKDADTDYYDQAAVVNTTVTGTVQAPLWSVGNEPEYRAPDAAGNMNVGWKTYGGSGFRAPAGVPYAGTISDAVYAAEYGNRNLIMNRVFNTDTGAYGPSDSLWNLDPAIFE</sequence>
<dbReference type="EMBL" id="CP002696">
    <property type="protein sequence ID" value="AEE17960.1"/>
    <property type="molecule type" value="Genomic_DNA"/>
</dbReference>
<dbReference type="Proteomes" id="UP000006546">
    <property type="component" value="Chromosome"/>
</dbReference>
<dbReference type="SUPFAM" id="SSF51126">
    <property type="entry name" value="Pectin lyase-like"/>
    <property type="match status" value="1"/>
</dbReference>
<dbReference type="PANTHER" id="PTHR31321:SF57">
    <property type="entry name" value="PECTINESTERASE 53-RELATED"/>
    <property type="match status" value="1"/>
</dbReference>
<evidence type="ECO:0000256" key="5">
    <source>
        <dbReference type="SAM" id="SignalP"/>
    </source>
</evidence>
<dbReference type="HOGENOM" id="CLU_338866_0_0_12"/>
<evidence type="ECO:0000256" key="4">
    <source>
        <dbReference type="SAM" id="MobiDB-lite"/>
    </source>
</evidence>
<dbReference type="GO" id="GO:0042545">
    <property type="term" value="P:cell wall modification"/>
    <property type="evidence" value="ECO:0007669"/>
    <property type="project" value="InterPro"/>
</dbReference>
<protein>
    <submittedName>
        <fullName evidence="7">Pectinesterase</fullName>
    </submittedName>
</protein>
<proteinExistence type="inferred from homology"/>
<evidence type="ECO:0000256" key="1">
    <source>
        <dbReference type="ARBA" id="ARBA00008891"/>
    </source>
</evidence>
<dbReference type="GO" id="GO:0030599">
    <property type="term" value="F:pectinesterase activity"/>
    <property type="evidence" value="ECO:0007669"/>
    <property type="project" value="InterPro"/>
</dbReference>
<evidence type="ECO:0000313" key="7">
    <source>
        <dbReference type="EMBL" id="AEE17960.1"/>
    </source>
</evidence>
<dbReference type="Pfam" id="PF01095">
    <property type="entry name" value="Pectinesterase"/>
    <property type="match status" value="1"/>
</dbReference>
<comment type="similarity">
    <text evidence="1">Belongs to the pectinesterase family.</text>
</comment>
<evidence type="ECO:0000259" key="6">
    <source>
        <dbReference type="Pfam" id="PF01095"/>
    </source>
</evidence>
<keyword evidence="2" id="KW-0378">Hydrolase</keyword>
<keyword evidence="5" id="KW-0732">Signal</keyword>
<accession>F4LNY3</accession>
<gene>
    <name evidence="7" type="ordered locus">Trebr_2556</name>
</gene>
<evidence type="ECO:0000256" key="2">
    <source>
        <dbReference type="ARBA" id="ARBA00022801"/>
    </source>
</evidence>
<dbReference type="PROSITE" id="PS51257">
    <property type="entry name" value="PROKAR_LIPOPROTEIN"/>
    <property type="match status" value="1"/>
</dbReference>
<feature type="domain" description="Pectinesterase catalytic" evidence="6">
    <location>
        <begin position="509"/>
        <end position="679"/>
    </location>
</feature>
<evidence type="ECO:0000313" key="8">
    <source>
        <dbReference type="Proteomes" id="UP000006546"/>
    </source>
</evidence>
<reference evidence="8" key="1">
    <citation type="submission" date="2011-04" db="EMBL/GenBank/DDBJ databases">
        <title>The complete genome of Treponema brennaborense DSM 12168.</title>
        <authorList>
            <person name="Lucas S."/>
            <person name="Han J."/>
            <person name="Lapidus A."/>
            <person name="Bruce D."/>
            <person name="Goodwin L."/>
            <person name="Pitluck S."/>
            <person name="Peters L."/>
            <person name="Kyrpides N."/>
            <person name="Mavromatis K."/>
            <person name="Ivanova N."/>
            <person name="Mikhailova N."/>
            <person name="Pagani I."/>
            <person name="Teshima H."/>
            <person name="Detter J.C."/>
            <person name="Tapia R."/>
            <person name="Han C."/>
            <person name="Land M."/>
            <person name="Hauser L."/>
            <person name="Markowitz V."/>
            <person name="Cheng J.-F."/>
            <person name="Hugenholtz P."/>
            <person name="Woyke T."/>
            <person name="Wu D."/>
            <person name="Gronow S."/>
            <person name="Wellnitz S."/>
            <person name="Brambilla E."/>
            <person name="Klenk H.-P."/>
            <person name="Eisen J.A."/>
        </authorList>
    </citation>
    <scope>NUCLEOTIDE SEQUENCE [LARGE SCALE GENOMIC DNA]</scope>
    <source>
        <strain evidence="8">DSM 12168 / CIP 105900 / DD5/3</strain>
    </source>
</reference>
<dbReference type="OrthoDB" id="9804686at2"/>
<dbReference type="KEGG" id="tbe:Trebr_2556"/>
<dbReference type="PANTHER" id="PTHR31321">
    <property type="entry name" value="ACYL-COA THIOESTER HYDROLASE YBHC-RELATED"/>
    <property type="match status" value="1"/>
</dbReference>
<dbReference type="AlphaFoldDB" id="F4LNY3"/>
<feature type="chain" id="PRO_5003311038" evidence="5">
    <location>
        <begin position="22"/>
        <end position="839"/>
    </location>
</feature>
<dbReference type="RefSeq" id="WP_013759661.1">
    <property type="nucleotide sequence ID" value="NC_015500.1"/>
</dbReference>
<feature type="signal peptide" evidence="5">
    <location>
        <begin position="1"/>
        <end position="21"/>
    </location>
</feature>
<organism evidence="7 8">
    <name type="scientific">Treponema brennaborense (strain DSM 12168 / CIP 105900 / DD5/3)</name>
    <dbReference type="NCBI Taxonomy" id="906968"/>
    <lineage>
        <taxon>Bacteria</taxon>
        <taxon>Pseudomonadati</taxon>
        <taxon>Spirochaetota</taxon>
        <taxon>Spirochaetia</taxon>
        <taxon>Spirochaetales</taxon>
        <taxon>Treponemataceae</taxon>
        <taxon>Treponema</taxon>
    </lineage>
</organism>
<name>F4LNY3_TREBD</name>
<dbReference type="InterPro" id="IPR000070">
    <property type="entry name" value="Pectinesterase_cat"/>
</dbReference>
<dbReference type="eggNOG" id="COG4677">
    <property type="taxonomic scope" value="Bacteria"/>
</dbReference>
<dbReference type="Gene3D" id="2.160.20.10">
    <property type="entry name" value="Single-stranded right-handed beta-helix, Pectin lyase-like"/>
    <property type="match status" value="1"/>
</dbReference>
<dbReference type="InterPro" id="IPR011050">
    <property type="entry name" value="Pectin_lyase_fold/virulence"/>
</dbReference>
<feature type="region of interest" description="Disordered" evidence="4">
    <location>
        <begin position="33"/>
        <end position="53"/>
    </location>
</feature>
<evidence type="ECO:0000256" key="3">
    <source>
        <dbReference type="ARBA" id="ARBA00023085"/>
    </source>
</evidence>
<keyword evidence="8" id="KW-1185">Reference proteome</keyword>
<dbReference type="STRING" id="906968.Trebr_2556"/>
<dbReference type="InterPro" id="IPR012334">
    <property type="entry name" value="Pectin_lyas_fold"/>
</dbReference>
<keyword evidence="3" id="KW-0063">Aspartyl esterase</keyword>